<organism evidence="1">
    <name type="scientific">Spironucleus salmonicida</name>
    <dbReference type="NCBI Taxonomy" id="348837"/>
    <lineage>
        <taxon>Eukaryota</taxon>
        <taxon>Metamonada</taxon>
        <taxon>Diplomonadida</taxon>
        <taxon>Hexamitidae</taxon>
        <taxon>Hexamitinae</taxon>
        <taxon>Spironucleus</taxon>
    </lineage>
</organism>
<dbReference type="VEuPathDB" id="GiardiaDB:SS50377_27366"/>
<dbReference type="EMBL" id="KI546139">
    <property type="protein sequence ID" value="EST43332.1"/>
    <property type="molecule type" value="Genomic_DNA"/>
</dbReference>
<accession>V6LFQ7</accession>
<name>V6LFQ7_9EUKA</name>
<reference evidence="1 2" key="1">
    <citation type="journal article" date="2014" name="PLoS Genet.">
        <title>The Genome of Spironucleus salmonicida Highlights a Fish Pathogen Adapted to Fluctuating Environments.</title>
        <authorList>
            <person name="Xu F."/>
            <person name="Jerlstrom-Hultqvist J."/>
            <person name="Einarsson E."/>
            <person name="Astvaldsson A."/>
            <person name="Svard S.G."/>
            <person name="Andersson J.O."/>
        </authorList>
    </citation>
    <scope>NUCLEOTIDE SEQUENCE</scope>
    <source>
        <strain evidence="2">ATCC 50377</strain>
    </source>
</reference>
<proteinExistence type="predicted"/>
<dbReference type="Proteomes" id="UP000018208">
    <property type="component" value="Unassembled WGS sequence"/>
</dbReference>
<reference evidence="2" key="2">
    <citation type="submission" date="2020-12" db="EMBL/GenBank/DDBJ databases">
        <title>New Spironucleus salmonicida genome in near-complete chromosomes.</title>
        <authorList>
            <person name="Xu F."/>
            <person name="Kurt Z."/>
            <person name="Jimenez-Gonzalez A."/>
            <person name="Astvaldsson A."/>
            <person name="Andersson J.O."/>
            <person name="Svard S.G."/>
        </authorList>
    </citation>
    <scope>NUCLEOTIDE SEQUENCE</scope>
    <source>
        <strain evidence="2">ATCC 50377</strain>
    </source>
</reference>
<evidence type="ECO:0000313" key="3">
    <source>
        <dbReference type="Proteomes" id="UP000018208"/>
    </source>
</evidence>
<sequence>MILCVQNILFNCFSERSTITKSKNRYQITLIPLQSCGFDAQTSKIAPNNETQHAFSTTLTVKYRKPLHFLNISSDSTHYIHVFRPGSCLSDAKLRIRASYAALQIPNYCALSGIEILAFSGARHPLRFEILRQNPEIFAVLREGQIQTYGHIIVRMAEISYQMNIQDIILRNGQSNVILQIGPGVRVFSGNEQLSDVKLVAKSVRGFVHELQVHYEAEGLGFQKFIKDNIILEISVQNDGQYAYIGKIVYREYLVKYTKKNGCVNFNVEGNNFYLVYSDQIQYSSKPYFCGIENFTALIVQTNNSTLELYPDHSDHQYIKVEDSYTCTNLILILTCVGLTLIWYRYSPETVEFDHEYNDDYIYE</sequence>
<dbReference type="EMBL" id="AUWU02000007">
    <property type="protein sequence ID" value="KAH0571071.1"/>
    <property type="molecule type" value="Genomic_DNA"/>
</dbReference>
<dbReference type="AlphaFoldDB" id="V6LFQ7"/>
<protein>
    <submittedName>
        <fullName evidence="1">Uncharacterized protein</fullName>
    </submittedName>
</protein>
<evidence type="ECO:0000313" key="2">
    <source>
        <dbReference type="EMBL" id="KAH0571071.1"/>
    </source>
</evidence>
<evidence type="ECO:0000313" key="1">
    <source>
        <dbReference type="EMBL" id="EST43332.1"/>
    </source>
</evidence>
<gene>
    <name evidence="1" type="ORF">SS50377_17009</name>
    <name evidence="2" type="ORF">SS50377_27366</name>
</gene>
<keyword evidence="3" id="KW-1185">Reference proteome</keyword>